<dbReference type="EMBL" id="SOMN01000010">
    <property type="protein sequence ID" value="TFE27259.1"/>
    <property type="molecule type" value="Genomic_DNA"/>
</dbReference>
<protein>
    <recommendedName>
        <fullName evidence="4">PepSY domain-containing protein</fullName>
    </recommendedName>
</protein>
<dbReference type="PANTHER" id="PTHR33794:SF1">
    <property type="entry name" value="BACILLOLYSIN"/>
    <property type="match status" value="1"/>
</dbReference>
<dbReference type="InterPro" id="IPR050728">
    <property type="entry name" value="Zinc_Metalloprotease_M4"/>
</dbReference>
<evidence type="ECO:0008006" key="4">
    <source>
        <dbReference type="Google" id="ProtNLM"/>
    </source>
</evidence>
<sequence length="229" mass="26218">MRKILLSHIFLLMIALVPLHQSSLAKPSSNSPSVLKQLEKESHGTLEVTWSKETNTPSMLKGRLTAPSRHSPEWIAYEFVNKKRKLFGLQNPRRDLKVVEVDRLHEKTVVRFQRLLFRTPVWEDCILVEINNHDGVIERIEATVHPNLEKRLFNRPMHPAISSKKAIDTAMSSIKGEFVKESSVESYYLATRPGTPLIYVVKLQHLSPAKMTTVMIHSVTGRIIEQKNP</sequence>
<evidence type="ECO:0000256" key="1">
    <source>
        <dbReference type="SAM" id="SignalP"/>
    </source>
</evidence>
<comment type="caution">
    <text evidence="2">The sequence shown here is derived from an EMBL/GenBank/DDBJ whole genome shotgun (WGS) entry which is preliminary data.</text>
</comment>
<evidence type="ECO:0000313" key="2">
    <source>
        <dbReference type="EMBL" id="TFE27259.1"/>
    </source>
</evidence>
<dbReference type="PANTHER" id="PTHR33794">
    <property type="entry name" value="BACILLOLYSIN"/>
    <property type="match status" value="1"/>
</dbReference>
<proteinExistence type="predicted"/>
<gene>
    <name evidence="2" type="ORF">E2980_10205</name>
</gene>
<dbReference type="Proteomes" id="UP000297900">
    <property type="component" value="Unassembled WGS sequence"/>
</dbReference>
<dbReference type="AlphaFoldDB" id="A0A4Y8M3D4"/>
<keyword evidence="1" id="KW-0732">Signal</keyword>
<reference evidence="2 3" key="1">
    <citation type="submission" date="2019-03" db="EMBL/GenBank/DDBJ databases">
        <title>Cohnella endophytica sp. nov., a novel endophytic bacterium isolated from bark of Sonneratia apetala.</title>
        <authorList>
            <person name="Tuo L."/>
        </authorList>
    </citation>
    <scope>NUCLEOTIDE SEQUENCE [LARGE SCALE GENOMIC DNA]</scope>
    <source>
        <strain evidence="2 3">CCTCC AB 208254</strain>
    </source>
</reference>
<keyword evidence="3" id="KW-1185">Reference proteome</keyword>
<evidence type="ECO:0000313" key="3">
    <source>
        <dbReference type="Proteomes" id="UP000297900"/>
    </source>
</evidence>
<feature type="signal peptide" evidence="1">
    <location>
        <begin position="1"/>
        <end position="25"/>
    </location>
</feature>
<organism evidence="2 3">
    <name type="scientific">Cohnella luojiensis</name>
    <dbReference type="NCBI Taxonomy" id="652876"/>
    <lineage>
        <taxon>Bacteria</taxon>
        <taxon>Bacillati</taxon>
        <taxon>Bacillota</taxon>
        <taxon>Bacilli</taxon>
        <taxon>Bacillales</taxon>
        <taxon>Paenibacillaceae</taxon>
        <taxon>Cohnella</taxon>
    </lineage>
</organism>
<dbReference type="OrthoDB" id="2380710at2"/>
<accession>A0A4Y8M3D4</accession>
<name>A0A4Y8M3D4_9BACL</name>
<feature type="chain" id="PRO_5021417926" description="PepSY domain-containing protein" evidence="1">
    <location>
        <begin position="26"/>
        <end position="229"/>
    </location>
</feature>
<dbReference type="RefSeq" id="WP_135152083.1">
    <property type="nucleotide sequence ID" value="NZ_SOMN01000010.1"/>
</dbReference>